<dbReference type="InterPro" id="IPR011067">
    <property type="entry name" value="Plasmid_toxin/cell-grow_inhib"/>
</dbReference>
<protein>
    <submittedName>
        <fullName evidence="1">PemK-like protein</fullName>
    </submittedName>
</protein>
<dbReference type="STRING" id="228410.NE0974"/>
<dbReference type="PANTHER" id="PTHR33988:SF3">
    <property type="entry name" value="ENDORIBONUCLEASE TOXIN CHPB-RELATED"/>
    <property type="match status" value="1"/>
</dbReference>
<dbReference type="GO" id="GO:0016075">
    <property type="term" value="P:rRNA catabolic process"/>
    <property type="evidence" value="ECO:0007669"/>
    <property type="project" value="TreeGrafter"/>
</dbReference>
<dbReference type="HOGENOM" id="CLU_121823_2_1_4"/>
<dbReference type="eggNOG" id="COG2337">
    <property type="taxonomic scope" value="Bacteria"/>
</dbReference>
<proteinExistence type="predicted"/>
<dbReference type="GeneID" id="87104165"/>
<evidence type="ECO:0000313" key="2">
    <source>
        <dbReference type="Proteomes" id="UP000001416"/>
    </source>
</evidence>
<keyword evidence="2" id="KW-1185">Reference proteome</keyword>
<sequence>MTYLPNRGDIVHLDFDPSSGREIKGPHFGLILSGKLFNQRGLAMICPISQGAAAAARTYGTVVTLMGAGTDTQGAVHCHQLKSLDWQVRNVRFKESVPQHILDEVLARVEAILFE</sequence>
<dbReference type="GO" id="GO:0004521">
    <property type="term" value="F:RNA endonuclease activity"/>
    <property type="evidence" value="ECO:0007669"/>
    <property type="project" value="TreeGrafter"/>
</dbReference>
<dbReference type="OrthoDB" id="9793906at2"/>
<dbReference type="GO" id="GO:0006402">
    <property type="term" value="P:mRNA catabolic process"/>
    <property type="evidence" value="ECO:0007669"/>
    <property type="project" value="TreeGrafter"/>
</dbReference>
<reference evidence="1 2" key="1">
    <citation type="journal article" date="2003" name="J. Bacteriol.">
        <title>Complete genome sequence of the ammonia-oxidizing bacterium and obligate chemolithoautotroph Nitrosomonas europaea.</title>
        <authorList>
            <person name="Chain P."/>
            <person name="Lamerdin J."/>
            <person name="Larimer F."/>
            <person name="Regala W."/>
            <person name="Land M."/>
            <person name="Hauser L."/>
            <person name="Hooper A."/>
            <person name="Klotz M."/>
            <person name="Norton J."/>
            <person name="Sayavedra-Soto L."/>
            <person name="Arciero D."/>
            <person name="Hommes N."/>
            <person name="Whittaker M."/>
            <person name="Arp D."/>
        </authorList>
    </citation>
    <scope>NUCLEOTIDE SEQUENCE [LARGE SCALE GENOMIC DNA]</scope>
    <source>
        <strain evidence="2">ATCC 19718 / CIP 103999 / KCTC 2705 / NBRC 14298</strain>
    </source>
</reference>
<dbReference type="PANTHER" id="PTHR33988">
    <property type="entry name" value="ENDORIBONUCLEASE MAZF-RELATED"/>
    <property type="match status" value="1"/>
</dbReference>
<dbReference type="KEGG" id="neu:NE0974"/>
<dbReference type="GO" id="GO:0003677">
    <property type="term" value="F:DNA binding"/>
    <property type="evidence" value="ECO:0007669"/>
    <property type="project" value="InterPro"/>
</dbReference>
<organism evidence="1 2">
    <name type="scientific">Nitrosomonas europaea (strain ATCC 19718 / CIP 103999 / KCTC 2705 / NBRC 14298)</name>
    <dbReference type="NCBI Taxonomy" id="228410"/>
    <lineage>
        <taxon>Bacteria</taxon>
        <taxon>Pseudomonadati</taxon>
        <taxon>Pseudomonadota</taxon>
        <taxon>Betaproteobacteria</taxon>
        <taxon>Nitrosomonadales</taxon>
        <taxon>Nitrosomonadaceae</taxon>
        <taxon>Nitrosomonas</taxon>
    </lineage>
</organism>
<dbReference type="EMBL" id="AL954747">
    <property type="protein sequence ID" value="CAD84885.1"/>
    <property type="molecule type" value="Genomic_DNA"/>
</dbReference>
<dbReference type="PhylomeDB" id="Q82VU0"/>
<dbReference type="SUPFAM" id="SSF50118">
    <property type="entry name" value="Cell growth inhibitor/plasmid maintenance toxic component"/>
    <property type="match status" value="1"/>
</dbReference>
<accession>Q82VU0</accession>
<evidence type="ECO:0000313" key="1">
    <source>
        <dbReference type="EMBL" id="CAD84885.1"/>
    </source>
</evidence>
<name>Q82VU0_NITEU</name>
<dbReference type="Pfam" id="PF02452">
    <property type="entry name" value="PemK_toxin"/>
    <property type="match status" value="1"/>
</dbReference>
<gene>
    <name evidence="1" type="ordered locus">NE0974</name>
</gene>
<dbReference type="Gene3D" id="2.30.30.110">
    <property type="match status" value="1"/>
</dbReference>
<dbReference type="AlphaFoldDB" id="Q82VU0"/>
<dbReference type="InterPro" id="IPR003477">
    <property type="entry name" value="PemK-like"/>
</dbReference>
<dbReference type="RefSeq" id="WP_011111583.1">
    <property type="nucleotide sequence ID" value="NC_004757.1"/>
</dbReference>
<dbReference type="Proteomes" id="UP000001416">
    <property type="component" value="Chromosome"/>
</dbReference>